<accession>A0A554VKJ7</accession>
<organism evidence="2 3">
    <name type="scientific">Aquimarina algiphila</name>
    <dbReference type="NCBI Taxonomy" id="2047982"/>
    <lineage>
        <taxon>Bacteria</taxon>
        <taxon>Pseudomonadati</taxon>
        <taxon>Bacteroidota</taxon>
        <taxon>Flavobacteriia</taxon>
        <taxon>Flavobacteriales</taxon>
        <taxon>Flavobacteriaceae</taxon>
        <taxon>Aquimarina</taxon>
    </lineage>
</organism>
<dbReference type="OrthoDB" id="981351at2"/>
<keyword evidence="1" id="KW-1133">Transmembrane helix</keyword>
<proteinExistence type="predicted"/>
<sequence length="127" mass="14915">MDNKMKDIDQLIKETLTQEEAKFYDELDEQNLIDMVGGLFNTRHRWVMIMMIIVNIIAFVLFIYCLIQFLNTDNTNELIKWGSAGFFCIMITALLKLFSWMQMDKNALLREIKRLELQVSSLAGEKP</sequence>
<keyword evidence="1" id="KW-0472">Membrane</keyword>
<gene>
    <name evidence="2" type="ORF">FOF46_12300</name>
</gene>
<dbReference type="Pfam" id="PF20556">
    <property type="entry name" value="DUF6768"/>
    <property type="match status" value="1"/>
</dbReference>
<name>A0A554VKJ7_9FLAO</name>
<reference evidence="2 3" key="1">
    <citation type="submission" date="2019-07" db="EMBL/GenBank/DDBJ databases">
        <title>The draft genome sequence of Aquimarina algiphila M91.</title>
        <authorList>
            <person name="Meng X."/>
        </authorList>
    </citation>
    <scope>NUCLEOTIDE SEQUENCE [LARGE SCALE GENOMIC DNA]</scope>
    <source>
        <strain evidence="2 3">M91</strain>
    </source>
</reference>
<dbReference type="EMBL" id="VLNR01000022">
    <property type="protein sequence ID" value="TSE08546.1"/>
    <property type="molecule type" value="Genomic_DNA"/>
</dbReference>
<evidence type="ECO:0000313" key="3">
    <source>
        <dbReference type="Proteomes" id="UP000318833"/>
    </source>
</evidence>
<keyword evidence="1" id="KW-0812">Transmembrane</keyword>
<dbReference type="InterPro" id="IPR046659">
    <property type="entry name" value="DUF6768"/>
</dbReference>
<protein>
    <submittedName>
        <fullName evidence="2">Uncharacterized protein</fullName>
    </submittedName>
</protein>
<feature type="transmembrane region" description="Helical" evidence="1">
    <location>
        <begin position="46"/>
        <end position="69"/>
    </location>
</feature>
<dbReference type="AlphaFoldDB" id="A0A554VKJ7"/>
<evidence type="ECO:0000256" key="1">
    <source>
        <dbReference type="SAM" id="Phobius"/>
    </source>
</evidence>
<keyword evidence="3" id="KW-1185">Reference proteome</keyword>
<dbReference type="Proteomes" id="UP000318833">
    <property type="component" value="Unassembled WGS sequence"/>
</dbReference>
<comment type="caution">
    <text evidence="2">The sequence shown here is derived from an EMBL/GenBank/DDBJ whole genome shotgun (WGS) entry which is preliminary data.</text>
</comment>
<feature type="transmembrane region" description="Helical" evidence="1">
    <location>
        <begin position="81"/>
        <end position="100"/>
    </location>
</feature>
<evidence type="ECO:0000313" key="2">
    <source>
        <dbReference type="EMBL" id="TSE08546.1"/>
    </source>
</evidence>
<dbReference type="RefSeq" id="WP_109435278.1">
    <property type="nucleotide sequence ID" value="NZ_CANLVC010000008.1"/>
</dbReference>